<dbReference type="Gene3D" id="2.40.40.10">
    <property type="entry name" value="RlpA-like domain"/>
    <property type="match status" value="1"/>
</dbReference>
<dbReference type="PROSITE" id="PS51782">
    <property type="entry name" value="LYSM"/>
    <property type="match status" value="2"/>
</dbReference>
<dbReference type="GO" id="GO:0019867">
    <property type="term" value="C:outer membrane"/>
    <property type="evidence" value="ECO:0007669"/>
    <property type="project" value="InterPro"/>
</dbReference>
<feature type="domain" description="LysM" evidence="4">
    <location>
        <begin position="72"/>
        <end position="115"/>
    </location>
</feature>
<comment type="caution">
    <text evidence="5">The sequence shown here is derived from an EMBL/GenBank/DDBJ whole genome shotgun (WGS) entry which is preliminary data.</text>
</comment>
<dbReference type="PANTHER" id="PTHR39160:SF6">
    <property type="entry name" value="CELL WALL-BINDING PROTEIN YOCH"/>
    <property type="match status" value="1"/>
</dbReference>
<feature type="chain" id="PRO_5031331952" evidence="3">
    <location>
        <begin position="23"/>
        <end position="261"/>
    </location>
</feature>
<dbReference type="SUPFAM" id="SSF50685">
    <property type="entry name" value="Barwin-like endoglucanases"/>
    <property type="match status" value="1"/>
</dbReference>
<evidence type="ECO:0000313" key="5">
    <source>
        <dbReference type="EMBL" id="MRX73082.1"/>
    </source>
</evidence>
<sequence length="261" mass="27422">MKKTIFSIAAVAALSTAGVASAQAEQIVVNKGDTLWSISQQHGTSVQEIKDLNGLTSDLILPNSTLTISSEEVHTVVSGDTLWSISEKYGVSVDSIYKLNNLSSDLIIPGQTLTVKGSQAAAKPQEQAKPKAEQKKKAQVKDQNPAVNEASANAVTETSVKSEQVAKEFTVTATAYTAYCNGCSGTTATGDDLRANPDKKVIAVDPKVIPLGSKVYVEGYGYATASDTGGAIKGNKIDVFIPSQDAAMAWGKRSVNIKVLN</sequence>
<feature type="domain" description="LysM" evidence="4">
    <location>
        <begin position="25"/>
        <end position="68"/>
    </location>
</feature>
<feature type="compositionally biased region" description="Polar residues" evidence="2">
    <location>
        <begin position="141"/>
        <end position="157"/>
    </location>
</feature>
<dbReference type="RefSeq" id="WP_154308396.1">
    <property type="nucleotide sequence ID" value="NZ_WKKI01000027.1"/>
</dbReference>
<feature type="region of interest" description="Disordered" evidence="2">
    <location>
        <begin position="118"/>
        <end position="157"/>
    </location>
</feature>
<feature type="compositionally biased region" description="Basic and acidic residues" evidence="2">
    <location>
        <begin position="126"/>
        <end position="140"/>
    </location>
</feature>
<evidence type="ECO:0000256" key="2">
    <source>
        <dbReference type="SAM" id="MobiDB-lite"/>
    </source>
</evidence>
<reference evidence="5 6" key="1">
    <citation type="submission" date="2019-11" db="EMBL/GenBank/DDBJ databases">
        <title>Bacillus lacus genome.</title>
        <authorList>
            <person name="Allen C.J."/>
            <person name="Newman J.D."/>
        </authorList>
    </citation>
    <scope>NUCLEOTIDE SEQUENCE [LARGE SCALE GENOMIC DNA]</scope>
    <source>
        <strain evidence="5 6">KCTC 33946</strain>
    </source>
</reference>
<protein>
    <submittedName>
        <fullName evidence="5">LysM peptidoglycan-binding domain-containing protein</fullName>
    </submittedName>
</protein>
<name>A0A7X2J0A7_9BACI</name>
<keyword evidence="6" id="KW-1185">Reference proteome</keyword>
<dbReference type="InterPro" id="IPR036908">
    <property type="entry name" value="RlpA-like_sf"/>
</dbReference>
<dbReference type="PANTHER" id="PTHR39160">
    <property type="entry name" value="CELL WALL-BINDING PROTEIN YOCH"/>
    <property type="match status" value="1"/>
</dbReference>
<gene>
    <name evidence="5" type="ORF">GJU40_13115</name>
</gene>
<evidence type="ECO:0000256" key="3">
    <source>
        <dbReference type="SAM" id="SignalP"/>
    </source>
</evidence>
<dbReference type="InterPro" id="IPR036779">
    <property type="entry name" value="LysM_dom_sf"/>
</dbReference>
<evidence type="ECO:0000313" key="6">
    <source>
        <dbReference type="Proteomes" id="UP000448867"/>
    </source>
</evidence>
<dbReference type="GO" id="GO:0009254">
    <property type="term" value="P:peptidoglycan turnover"/>
    <property type="evidence" value="ECO:0007669"/>
    <property type="project" value="InterPro"/>
</dbReference>
<dbReference type="EMBL" id="WKKI01000027">
    <property type="protein sequence ID" value="MRX73082.1"/>
    <property type="molecule type" value="Genomic_DNA"/>
</dbReference>
<evidence type="ECO:0000259" key="4">
    <source>
        <dbReference type="PROSITE" id="PS51782"/>
    </source>
</evidence>
<dbReference type="OrthoDB" id="9798935at2"/>
<dbReference type="Proteomes" id="UP000448867">
    <property type="component" value="Unassembled WGS sequence"/>
</dbReference>
<accession>A0A7X2J0A7</accession>
<dbReference type="CDD" id="cd00118">
    <property type="entry name" value="LysM"/>
    <property type="match status" value="2"/>
</dbReference>
<dbReference type="Pfam" id="PF06725">
    <property type="entry name" value="3D"/>
    <property type="match status" value="1"/>
</dbReference>
<evidence type="ECO:0000256" key="1">
    <source>
        <dbReference type="ARBA" id="ARBA00022729"/>
    </source>
</evidence>
<dbReference type="InterPro" id="IPR018392">
    <property type="entry name" value="LysM"/>
</dbReference>
<dbReference type="AlphaFoldDB" id="A0A7X2J0A7"/>
<proteinExistence type="predicted"/>
<dbReference type="SMART" id="SM00257">
    <property type="entry name" value="LysM"/>
    <property type="match status" value="2"/>
</dbReference>
<dbReference type="GO" id="GO:0004553">
    <property type="term" value="F:hydrolase activity, hydrolyzing O-glycosyl compounds"/>
    <property type="evidence" value="ECO:0007669"/>
    <property type="project" value="InterPro"/>
</dbReference>
<dbReference type="SUPFAM" id="SSF54106">
    <property type="entry name" value="LysM domain"/>
    <property type="match status" value="2"/>
</dbReference>
<dbReference type="InterPro" id="IPR051933">
    <property type="entry name" value="Resuscitation_pf_RpfB"/>
</dbReference>
<dbReference type="Gene3D" id="3.10.350.10">
    <property type="entry name" value="LysM domain"/>
    <property type="match status" value="2"/>
</dbReference>
<dbReference type="InterPro" id="IPR010611">
    <property type="entry name" value="3D_dom"/>
</dbReference>
<feature type="signal peptide" evidence="3">
    <location>
        <begin position="1"/>
        <end position="22"/>
    </location>
</feature>
<dbReference type="CDD" id="cd22786">
    <property type="entry name" value="DPBB_YuiC-like"/>
    <property type="match status" value="1"/>
</dbReference>
<organism evidence="5 6">
    <name type="scientific">Metabacillus lacus</name>
    <dbReference type="NCBI Taxonomy" id="1983721"/>
    <lineage>
        <taxon>Bacteria</taxon>
        <taxon>Bacillati</taxon>
        <taxon>Bacillota</taxon>
        <taxon>Bacilli</taxon>
        <taxon>Bacillales</taxon>
        <taxon>Bacillaceae</taxon>
        <taxon>Metabacillus</taxon>
    </lineage>
</organism>
<keyword evidence="1 3" id="KW-0732">Signal</keyword>
<dbReference type="Pfam" id="PF01476">
    <property type="entry name" value="LysM"/>
    <property type="match status" value="2"/>
</dbReference>